<feature type="compositionally biased region" description="Polar residues" evidence="1">
    <location>
        <begin position="1"/>
        <end position="12"/>
    </location>
</feature>
<feature type="compositionally biased region" description="Basic and acidic residues" evidence="1">
    <location>
        <begin position="70"/>
        <end position="79"/>
    </location>
</feature>
<reference evidence="2 3" key="2">
    <citation type="journal article" date="2013" name="PLoS Genet.">
        <title>Comparative genome structure, secondary metabolite, and effector coding capacity across Cochliobolus pathogens.</title>
        <authorList>
            <person name="Condon B.J."/>
            <person name="Leng Y."/>
            <person name="Wu D."/>
            <person name="Bushley K.E."/>
            <person name="Ohm R.A."/>
            <person name="Otillar R."/>
            <person name="Martin J."/>
            <person name="Schackwitz W."/>
            <person name="Grimwood J."/>
            <person name="MohdZainudin N."/>
            <person name="Xue C."/>
            <person name="Wang R."/>
            <person name="Manning V.A."/>
            <person name="Dhillon B."/>
            <person name="Tu Z.J."/>
            <person name="Steffenson B.J."/>
            <person name="Salamov A."/>
            <person name="Sun H."/>
            <person name="Lowry S."/>
            <person name="LaButti K."/>
            <person name="Han J."/>
            <person name="Copeland A."/>
            <person name="Lindquist E."/>
            <person name="Barry K."/>
            <person name="Schmutz J."/>
            <person name="Baker S.E."/>
            <person name="Ciuffetti L.M."/>
            <person name="Grigoriev I.V."/>
            <person name="Zhong S."/>
            <person name="Turgeon B.G."/>
        </authorList>
    </citation>
    <scope>NUCLEOTIDE SEQUENCE [LARGE SCALE GENOMIC DNA]</scope>
    <source>
        <strain evidence="3">28A</strain>
    </source>
</reference>
<dbReference type="EMBL" id="KB908703">
    <property type="protein sequence ID" value="EOA85055.1"/>
    <property type="molecule type" value="Genomic_DNA"/>
</dbReference>
<sequence>MAAGSASPTYTRRLSRTRTAEDCHGARPANQRRCADPLASAGWPRLAEGATWAKTRPPPPWLHPPRSPKRLPDSPDTWHRFVSHPRLPSAAATRHAHLRAASCARPRPRPPPTVQQQQQQQQRPARLGPQARPGKNRFCWATTWVRAWPWYGTHVHVRRLLREIPWLVACSMTSDTRPGCVGPTPPYLHSIPSAIYTYCCKRQLPLQQSAAAANKL</sequence>
<feature type="region of interest" description="Disordered" evidence="1">
    <location>
        <begin position="50"/>
        <end position="134"/>
    </location>
</feature>
<dbReference type="RefSeq" id="XP_008027017.1">
    <property type="nucleotide sequence ID" value="XM_008028826.1"/>
</dbReference>
<name>R0IIT1_EXST2</name>
<dbReference type="Proteomes" id="UP000016935">
    <property type="component" value="Unassembled WGS sequence"/>
</dbReference>
<keyword evidence="3" id="KW-1185">Reference proteome</keyword>
<dbReference type="GeneID" id="19403639"/>
<feature type="region of interest" description="Disordered" evidence="1">
    <location>
        <begin position="1"/>
        <end position="37"/>
    </location>
</feature>
<dbReference type="HOGENOM" id="CLU_1278321_0_0_1"/>
<proteinExistence type="predicted"/>
<organism evidence="2 3">
    <name type="scientific">Exserohilum turcicum (strain 28A)</name>
    <name type="common">Northern leaf blight fungus</name>
    <name type="synonym">Setosphaeria turcica</name>
    <dbReference type="NCBI Taxonomy" id="671987"/>
    <lineage>
        <taxon>Eukaryota</taxon>
        <taxon>Fungi</taxon>
        <taxon>Dikarya</taxon>
        <taxon>Ascomycota</taxon>
        <taxon>Pezizomycotina</taxon>
        <taxon>Dothideomycetes</taxon>
        <taxon>Pleosporomycetidae</taxon>
        <taxon>Pleosporales</taxon>
        <taxon>Pleosporineae</taxon>
        <taxon>Pleosporaceae</taxon>
        <taxon>Exserohilum</taxon>
    </lineage>
</organism>
<dbReference type="AlphaFoldDB" id="R0IIT1"/>
<accession>R0IIT1</accession>
<feature type="compositionally biased region" description="Pro residues" evidence="1">
    <location>
        <begin position="56"/>
        <end position="65"/>
    </location>
</feature>
<evidence type="ECO:0000256" key="1">
    <source>
        <dbReference type="SAM" id="MobiDB-lite"/>
    </source>
</evidence>
<evidence type="ECO:0000313" key="3">
    <source>
        <dbReference type="Proteomes" id="UP000016935"/>
    </source>
</evidence>
<evidence type="ECO:0000313" key="2">
    <source>
        <dbReference type="EMBL" id="EOA85055.1"/>
    </source>
</evidence>
<reference evidence="2 3" key="1">
    <citation type="journal article" date="2012" name="PLoS Pathog.">
        <title>Diverse lifestyles and strategies of plant pathogenesis encoded in the genomes of eighteen Dothideomycetes fungi.</title>
        <authorList>
            <person name="Ohm R.A."/>
            <person name="Feau N."/>
            <person name="Henrissat B."/>
            <person name="Schoch C.L."/>
            <person name="Horwitz B.A."/>
            <person name="Barry K.W."/>
            <person name="Condon B.J."/>
            <person name="Copeland A.C."/>
            <person name="Dhillon B."/>
            <person name="Glaser F."/>
            <person name="Hesse C.N."/>
            <person name="Kosti I."/>
            <person name="LaButti K."/>
            <person name="Lindquist E.A."/>
            <person name="Lucas S."/>
            <person name="Salamov A.A."/>
            <person name="Bradshaw R.E."/>
            <person name="Ciuffetti L."/>
            <person name="Hamelin R.C."/>
            <person name="Kema G.H.J."/>
            <person name="Lawrence C."/>
            <person name="Scott J.A."/>
            <person name="Spatafora J.W."/>
            <person name="Turgeon B.G."/>
            <person name="de Wit P.J.G.M."/>
            <person name="Zhong S."/>
            <person name="Goodwin S.B."/>
            <person name="Grigoriev I.V."/>
        </authorList>
    </citation>
    <scope>NUCLEOTIDE SEQUENCE [LARGE SCALE GENOMIC DNA]</scope>
    <source>
        <strain evidence="3">28A</strain>
    </source>
</reference>
<protein>
    <submittedName>
        <fullName evidence="2">Uncharacterized protein</fullName>
    </submittedName>
</protein>
<feature type="compositionally biased region" description="Low complexity" evidence="1">
    <location>
        <begin position="114"/>
        <end position="133"/>
    </location>
</feature>
<gene>
    <name evidence="2" type="ORF">SETTUDRAFT_32285</name>
</gene>